<feature type="compositionally biased region" description="Low complexity" evidence="5">
    <location>
        <begin position="623"/>
        <end position="632"/>
    </location>
</feature>
<evidence type="ECO:0000256" key="2">
    <source>
        <dbReference type="ARBA" id="ARBA00022500"/>
    </source>
</evidence>
<dbReference type="InterPro" id="IPR003660">
    <property type="entry name" value="HAMP_dom"/>
</dbReference>
<comment type="subcellular location">
    <subcellularLocation>
        <location evidence="1">Membrane</location>
    </subcellularLocation>
</comment>
<evidence type="ECO:0000259" key="8">
    <source>
        <dbReference type="PROSITE" id="PS50192"/>
    </source>
</evidence>
<keyword evidence="6" id="KW-1133">Transmembrane helix</keyword>
<dbReference type="PANTHER" id="PTHR43531">
    <property type="entry name" value="PROTEIN ICFG"/>
    <property type="match status" value="1"/>
</dbReference>
<evidence type="ECO:0000313" key="10">
    <source>
        <dbReference type="EMBL" id="SUU87335.1"/>
    </source>
</evidence>
<dbReference type="RefSeq" id="WP_245431872.1">
    <property type="nucleotide sequence ID" value="NZ_BAAAVY010000033.1"/>
</dbReference>
<dbReference type="Gene3D" id="6.10.340.10">
    <property type="match status" value="1"/>
</dbReference>
<dbReference type="CDD" id="cd06225">
    <property type="entry name" value="HAMP"/>
    <property type="match status" value="1"/>
</dbReference>
<dbReference type="Pfam" id="PF00672">
    <property type="entry name" value="HAMP"/>
    <property type="match status" value="1"/>
</dbReference>
<reference evidence="10 11" key="1">
    <citation type="submission" date="2018-06" db="EMBL/GenBank/DDBJ databases">
        <authorList>
            <consortium name="Pathogen Informatics"/>
            <person name="Doyle S."/>
        </authorList>
    </citation>
    <scope>NUCLEOTIDE SEQUENCE [LARGE SCALE GENOMIC DNA]</scope>
    <source>
        <strain evidence="10 11">NCTC10684</strain>
    </source>
</reference>
<dbReference type="SUPFAM" id="SSF58104">
    <property type="entry name" value="Methyl-accepting chemotaxis protein (MCP) signaling domain"/>
    <property type="match status" value="1"/>
</dbReference>
<keyword evidence="2" id="KW-0145">Chemotaxis</keyword>
<dbReference type="SMART" id="SM00304">
    <property type="entry name" value="HAMP"/>
    <property type="match status" value="2"/>
</dbReference>
<dbReference type="SMART" id="SM00283">
    <property type="entry name" value="MA"/>
    <property type="match status" value="1"/>
</dbReference>
<dbReference type="Pfam" id="PF05227">
    <property type="entry name" value="CHASE3"/>
    <property type="match status" value="1"/>
</dbReference>
<feature type="region of interest" description="Disordered" evidence="5">
    <location>
        <begin position="620"/>
        <end position="651"/>
    </location>
</feature>
<feature type="domain" description="HAMP" evidence="9">
    <location>
        <begin position="312"/>
        <end position="364"/>
    </location>
</feature>
<accession>A0A380WEZ0</accession>
<evidence type="ECO:0000313" key="11">
    <source>
        <dbReference type="Proteomes" id="UP000254701"/>
    </source>
</evidence>
<keyword evidence="6" id="KW-0812">Transmembrane</keyword>
<evidence type="ECO:0000256" key="4">
    <source>
        <dbReference type="PROSITE-ProRule" id="PRU00284"/>
    </source>
</evidence>
<evidence type="ECO:0000256" key="3">
    <source>
        <dbReference type="ARBA" id="ARBA00029447"/>
    </source>
</evidence>
<dbReference type="AlphaFoldDB" id="A0A380WEZ0"/>
<feature type="domain" description="Methyl-accepting transducer" evidence="7">
    <location>
        <begin position="369"/>
        <end position="598"/>
    </location>
</feature>
<dbReference type="Proteomes" id="UP000254701">
    <property type="component" value="Unassembled WGS sequence"/>
</dbReference>
<feature type="compositionally biased region" description="Low complexity" evidence="5">
    <location>
        <begin position="641"/>
        <end position="651"/>
    </location>
</feature>
<evidence type="ECO:0000259" key="7">
    <source>
        <dbReference type="PROSITE" id="PS50111"/>
    </source>
</evidence>
<feature type="transmembrane region" description="Helical" evidence="6">
    <location>
        <begin position="32"/>
        <end position="51"/>
    </location>
</feature>
<gene>
    <name evidence="10" type="primary">trg_1</name>
    <name evidence="10" type="ORF">NCTC10684_00527</name>
</gene>
<comment type="similarity">
    <text evidence="3">Belongs to the methyl-accepting chemotaxis (MCP) protein family.</text>
</comment>
<sequence length="663" mass="70510">MSSTFDPTASHYGGPPPKSGFSAANLSITRKLVLAFSAIVLVSIVVGGFMMRALNQLEAASAELQVASSVLNTLGKAEALHLDRANIARTYVLSLREDVAKRYHDTSLNVDKTIADARSRQITDKDVITAIDNFQTAANNWRSEIGDPIVQLAGKPETYDRGRELAGSTRASEVQATVRKAVAEMQAEIGKWEEDTAVLKNDAIATAKYLQLGSAGLIIAILVVIALWLSSQIATPVNNMTHAMRSLASGDLKVVVPAIGRRDEVGQMALAVQTFKEAAIEKVRLEAEAAETRRRVEEDAALRAAQKAEEDRQDMVAISALGHGLDALSKGDLMHRIDAPFPDKLVKLRQDFNESVEKLQQTMLSITSSVKAIHAGTGEIYTAADDLSRRTEQQAASLEETAAALDEITATVKKTAEGAVHARDVVSTAKSDAESSGIVVRKAIDAMGTIEKSSEQISRIIGVIDEIAFQTNLLALNAGVEAARAGDAGRGFAVVASEVRALAQRSAEAAREIKSLISASTTQVGEGVKLVAETGKALERIVLQVAEINAVVTNIAASAHEQSTGLDQVNSAVNQMDQVTQQNAAMVEESTAASHSLSQETEELSRQISTFRLGKLSVVESGRSASPKSPARAPRPELKVASSSFGSSAARAIAPAADDWQEF</sequence>
<feature type="transmembrane region" description="Helical" evidence="6">
    <location>
        <begin position="209"/>
        <end position="229"/>
    </location>
</feature>
<dbReference type="SUPFAM" id="SSF158472">
    <property type="entry name" value="HAMP domain-like"/>
    <property type="match status" value="1"/>
</dbReference>
<evidence type="ECO:0000259" key="9">
    <source>
        <dbReference type="PROSITE" id="PS50885"/>
    </source>
</evidence>
<dbReference type="GO" id="GO:0006935">
    <property type="term" value="P:chemotaxis"/>
    <property type="evidence" value="ECO:0007669"/>
    <property type="project" value="UniProtKB-KW"/>
</dbReference>
<keyword evidence="4" id="KW-0807">Transducer</keyword>
<dbReference type="PANTHER" id="PTHR43531:SF11">
    <property type="entry name" value="METHYL-ACCEPTING CHEMOTAXIS PROTEIN 3"/>
    <property type="match status" value="1"/>
</dbReference>
<dbReference type="Pfam" id="PF00015">
    <property type="entry name" value="MCPsignal"/>
    <property type="match status" value="1"/>
</dbReference>
<feature type="domain" description="T-SNARE coiled-coil homology" evidence="8">
    <location>
        <begin position="528"/>
        <end position="590"/>
    </location>
</feature>
<feature type="domain" description="HAMP" evidence="9">
    <location>
        <begin position="231"/>
        <end position="284"/>
    </location>
</feature>
<dbReference type="GO" id="GO:0004888">
    <property type="term" value="F:transmembrane signaling receptor activity"/>
    <property type="evidence" value="ECO:0007669"/>
    <property type="project" value="TreeGrafter"/>
</dbReference>
<evidence type="ECO:0000256" key="5">
    <source>
        <dbReference type="SAM" id="MobiDB-lite"/>
    </source>
</evidence>
<name>A0A380WEZ0_AMIAI</name>
<dbReference type="CDD" id="cd11386">
    <property type="entry name" value="MCP_signal"/>
    <property type="match status" value="1"/>
</dbReference>
<evidence type="ECO:0000256" key="6">
    <source>
        <dbReference type="SAM" id="Phobius"/>
    </source>
</evidence>
<proteinExistence type="inferred from homology"/>
<dbReference type="Gene3D" id="1.10.287.950">
    <property type="entry name" value="Methyl-accepting chemotaxis protein"/>
    <property type="match status" value="1"/>
</dbReference>
<dbReference type="PROSITE" id="PS50192">
    <property type="entry name" value="T_SNARE"/>
    <property type="match status" value="1"/>
</dbReference>
<keyword evidence="10" id="KW-0675">Receptor</keyword>
<protein>
    <submittedName>
        <fullName evidence="10">Ribose and galactose chemoreceptor protein</fullName>
    </submittedName>
</protein>
<organism evidence="10 11">
    <name type="scientific">Aminobacter aminovorans</name>
    <name type="common">Chelatobacter heintzii</name>
    <dbReference type="NCBI Taxonomy" id="83263"/>
    <lineage>
        <taxon>Bacteria</taxon>
        <taxon>Pseudomonadati</taxon>
        <taxon>Pseudomonadota</taxon>
        <taxon>Alphaproteobacteria</taxon>
        <taxon>Hyphomicrobiales</taxon>
        <taxon>Phyllobacteriaceae</taxon>
        <taxon>Aminobacter</taxon>
    </lineage>
</organism>
<dbReference type="PROSITE" id="PS50111">
    <property type="entry name" value="CHEMOTAXIS_TRANSDUC_2"/>
    <property type="match status" value="1"/>
</dbReference>
<dbReference type="EMBL" id="UFSM01000001">
    <property type="protein sequence ID" value="SUU87335.1"/>
    <property type="molecule type" value="Genomic_DNA"/>
</dbReference>
<dbReference type="InterPro" id="IPR000727">
    <property type="entry name" value="T_SNARE_dom"/>
</dbReference>
<evidence type="ECO:0000256" key="1">
    <source>
        <dbReference type="ARBA" id="ARBA00004370"/>
    </source>
</evidence>
<dbReference type="GO" id="GO:0005886">
    <property type="term" value="C:plasma membrane"/>
    <property type="evidence" value="ECO:0007669"/>
    <property type="project" value="TreeGrafter"/>
</dbReference>
<dbReference type="InterPro" id="IPR007891">
    <property type="entry name" value="CHASE3"/>
</dbReference>
<dbReference type="GO" id="GO:0007165">
    <property type="term" value="P:signal transduction"/>
    <property type="evidence" value="ECO:0007669"/>
    <property type="project" value="UniProtKB-KW"/>
</dbReference>
<keyword evidence="6" id="KW-0472">Membrane</keyword>
<dbReference type="InterPro" id="IPR051310">
    <property type="entry name" value="MCP_chemotaxis"/>
</dbReference>
<dbReference type="FunFam" id="1.10.287.950:FF:000001">
    <property type="entry name" value="Methyl-accepting chemotaxis sensory transducer"/>
    <property type="match status" value="1"/>
</dbReference>
<dbReference type="InterPro" id="IPR004089">
    <property type="entry name" value="MCPsignal_dom"/>
</dbReference>
<dbReference type="PROSITE" id="PS50885">
    <property type="entry name" value="HAMP"/>
    <property type="match status" value="2"/>
</dbReference>